<evidence type="ECO:0000256" key="1">
    <source>
        <dbReference type="SAM" id="Phobius"/>
    </source>
</evidence>
<sequence length="130" mass="14987">MPRTAFDVKLACIAIISLYAPYIVLIHRAYHLNLQQPDLILFWFLSLNQILILTTALFIISTCSISKLVQTFNLIAVLTFCVQSQIQVTIFHTVGFGNLLKFPNKLMTFVYFYRVLKHVLLLTQVQSSYE</sequence>
<feature type="transmembrane region" description="Helical" evidence="1">
    <location>
        <begin position="6"/>
        <end position="27"/>
    </location>
</feature>
<evidence type="ECO:0000313" key="3">
    <source>
        <dbReference type="EMBL" id="CAL6059244.1"/>
    </source>
</evidence>
<keyword evidence="1" id="KW-0472">Membrane</keyword>
<reference evidence="3 4" key="2">
    <citation type="submission" date="2024-07" db="EMBL/GenBank/DDBJ databases">
        <authorList>
            <person name="Akdeniz Z."/>
        </authorList>
    </citation>
    <scope>NUCLEOTIDE SEQUENCE [LARGE SCALE GENOMIC DNA]</scope>
</reference>
<keyword evidence="4" id="KW-1185">Reference proteome</keyword>
<protein>
    <submittedName>
        <fullName evidence="3">Hypothetical_protein</fullName>
    </submittedName>
</protein>
<keyword evidence="1" id="KW-1133">Transmembrane helix</keyword>
<proteinExistence type="predicted"/>
<dbReference type="EMBL" id="CAXDID020000225">
    <property type="protein sequence ID" value="CAL6059244.1"/>
    <property type="molecule type" value="Genomic_DNA"/>
</dbReference>
<comment type="caution">
    <text evidence="2">The sequence shown here is derived from an EMBL/GenBank/DDBJ whole genome shotgun (WGS) entry which is preliminary data.</text>
</comment>
<dbReference type="EMBL" id="CATOUU010000336">
    <property type="protein sequence ID" value="CAI9925074.1"/>
    <property type="molecule type" value="Genomic_DNA"/>
</dbReference>
<name>A0AA86TPU2_9EUKA</name>
<feature type="transmembrane region" description="Helical" evidence="1">
    <location>
        <begin position="39"/>
        <end position="60"/>
    </location>
</feature>
<dbReference type="AlphaFoldDB" id="A0AA86TPU2"/>
<dbReference type="Proteomes" id="UP001642409">
    <property type="component" value="Unassembled WGS sequence"/>
</dbReference>
<evidence type="ECO:0000313" key="2">
    <source>
        <dbReference type="EMBL" id="CAI9925074.1"/>
    </source>
</evidence>
<evidence type="ECO:0000313" key="4">
    <source>
        <dbReference type="Proteomes" id="UP001642409"/>
    </source>
</evidence>
<gene>
    <name evidence="2" type="ORF">HINF_LOCUS12719</name>
    <name evidence="3" type="ORF">HINF_LOCUS48651</name>
</gene>
<accession>A0AA86TPU2</accession>
<reference evidence="2" key="1">
    <citation type="submission" date="2023-06" db="EMBL/GenBank/DDBJ databases">
        <authorList>
            <person name="Kurt Z."/>
        </authorList>
    </citation>
    <scope>NUCLEOTIDE SEQUENCE</scope>
</reference>
<keyword evidence="1" id="KW-0812">Transmembrane</keyword>
<organism evidence="2">
    <name type="scientific">Hexamita inflata</name>
    <dbReference type="NCBI Taxonomy" id="28002"/>
    <lineage>
        <taxon>Eukaryota</taxon>
        <taxon>Metamonada</taxon>
        <taxon>Diplomonadida</taxon>
        <taxon>Hexamitidae</taxon>
        <taxon>Hexamitinae</taxon>
        <taxon>Hexamita</taxon>
    </lineage>
</organism>